<protein>
    <submittedName>
        <fullName evidence="2">Uncharacterized protein</fullName>
    </submittedName>
</protein>
<name>A0A0A8Z6R4_ARUDO</name>
<reference evidence="2" key="2">
    <citation type="journal article" date="2015" name="Data Brief">
        <title>Shoot transcriptome of the giant reed, Arundo donax.</title>
        <authorList>
            <person name="Barrero R.A."/>
            <person name="Guerrero F.D."/>
            <person name="Moolhuijzen P."/>
            <person name="Goolsby J.A."/>
            <person name="Tidwell J."/>
            <person name="Bellgard S.E."/>
            <person name="Bellgard M.I."/>
        </authorList>
    </citation>
    <scope>NUCLEOTIDE SEQUENCE</scope>
    <source>
        <tissue evidence="2">Shoot tissue taken approximately 20 cm above the soil surface</tissue>
    </source>
</reference>
<sequence length="24" mass="2858">MNRRKDMTSKHQKDKPSARSSHTM</sequence>
<evidence type="ECO:0000313" key="2">
    <source>
        <dbReference type="EMBL" id="JAD32455.1"/>
    </source>
</evidence>
<feature type="compositionally biased region" description="Basic and acidic residues" evidence="1">
    <location>
        <begin position="1"/>
        <end position="17"/>
    </location>
</feature>
<accession>A0A0A8Z6R4</accession>
<dbReference type="AlphaFoldDB" id="A0A0A8Z6R4"/>
<organism evidence="2">
    <name type="scientific">Arundo donax</name>
    <name type="common">Giant reed</name>
    <name type="synonym">Donax arundinaceus</name>
    <dbReference type="NCBI Taxonomy" id="35708"/>
    <lineage>
        <taxon>Eukaryota</taxon>
        <taxon>Viridiplantae</taxon>
        <taxon>Streptophyta</taxon>
        <taxon>Embryophyta</taxon>
        <taxon>Tracheophyta</taxon>
        <taxon>Spermatophyta</taxon>
        <taxon>Magnoliopsida</taxon>
        <taxon>Liliopsida</taxon>
        <taxon>Poales</taxon>
        <taxon>Poaceae</taxon>
        <taxon>PACMAD clade</taxon>
        <taxon>Arundinoideae</taxon>
        <taxon>Arundineae</taxon>
        <taxon>Arundo</taxon>
    </lineage>
</organism>
<evidence type="ECO:0000256" key="1">
    <source>
        <dbReference type="SAM" id="MobiDB-lite"/>
    </source>
</evidence>
<reference evidence="2" key="1">
    <citation type="submission" date="2014-09" db="EMBL/GenBank/DDBJ databases">
        <authorList>
            <person name="Magalhaes I.L.F."/>
            <person name="Oliveira U."/>
            <person name="Santos F.R."/>
            <person name="Vidigal T.H.D.A."/>
            <person name="Brescovit A.D."/>
            <person name="Santos A.J."/>
        </authorList>
    </citation>
    <scope>NUCLEOTIDE SEQUENCE</scope>
    <source>
        <tissue evidence="2">Shoot tissue taken approximately 20 cm above the soil surface</tissue>
    </source>
</reference>
<proteinExistence type="predicted"/>
<feature type="region of interest" description="Disordered" evidence="1">
    <location>
        <begin position="1"/>
        <end position="24"/>
    </location>
</feature>
<dbReference type="EMBL" id="GBRH01265440">
    <property type="protein sequence ID" value="JAD32455.1"/>
    <property type="molecule type" value="Transcribed_RNA"/>
</dbReference>